<evidence type="ECO:0000313" key="4">
    <source>
        <dbReference type="EMBL" id="VAW88857.1"/>
    </source>
</evidence>
<dbReference type="GO" id="GO:0008113">
    <property type="term" value="F:peptide-methionine (S)-S-oxide reductase activity"/>
    <property type="evidence" value="ECO:0007669"/>
    <property type="project" value="UniProtKB-EC"/>
</dbReference>
<dbReference type="PANTHER" id="PTHR43774:SF1">
    <property type="entry name" value="PEPTIDE METHIONINE SULFOXIDE REDUCTASE MSRA 2"/>
    <property type="match status" value="1"/>
</dbReference>
<evidence type="ECO:0000256" key="1">
    <source>
        <dbReference type="ARBA" id="ARBA00012502"/>
    </source>
</evidence>
<proteinExistence type="inferred from homology"/>
<dbReference type="Pfam" id="PF01625">
    <property type="entry name" value="PMSR"/>
    <property type="match status" value="1"/>
</dbReference>
<dbReference type="HAMAP" id="MF_01401">
    <property type="entry name" value="MsrA"/>
    <property type="match status" value="1"/>
</dbReference>
<evidence type="ECO:0000259" key="3">
    <source>
        <dbReference type="Pfam" id="PF01625"/>
    </source>
</evidence>
<accession>A0A3B0ZNF0</accession>
<dbReference type="InterPro" id="IPR036509">
    <property type="entry name" value="Met_Sox_Rdtase_MsrA_sf"/>
</dbReference>
<dbReference type="SUPFAM" id="SSF55068">
    <property type="entry name" value="Peptide methionine sulfoxide reductase"/>
    <property type="match status" value="1"/>
</dbReference>
<dbReference type="EC" id="1.8.4.11" evidence="1"/>
<name>A0A3B0ZNF0_9ZZZZ</name>
<dbReference type="EMBL" id="UOFO01000152">
    <property type="protein sequence ID" value="VAW88857.1"/>
    <property type="molecule type" value="Genomic_DNA"/>
</dbReference>
<dbReference type="InterPro" id="IPR002569">
    <property type="entry name" value="Met_Sox_Rdtase_MsrA_dom"/>
</dbReference>
<gene>
    <name evidence="4" type="ORF">MNBD_GAMMA16-1001</name>
</gene>
<feature type="domain" description="Peptide methionine sulphoxide reductase MsrA" evidence="3">
    <location>
        <begin position="33"/>
        <end position="184"/>
    </location>
</feature>
<protein>
    <recommendedName>
        <fullName evidence="1">peptide-methionine (S)-S-oxide reductase</fullName>
        <ecNumber evidence="1">1.8.4.11</ecNumber>
    </recommendedName>
</protein>
<keyword evidence="2 4" id="KW-0560">Oxidoreductase</keyword>
<evidence type="ECO:0000256" key="2">
    <source>
        <dbReference type="ARBA" id="ARBA00023002"/>
    </source>
</evidence>
<dbReference type="NCBIfam" id="TIGR00401">
    <property type="entry name" value="msrA"/>
    <property type="match status" value="1"/>
</dbReference>
<dbReference type="AlphaFoldDB" id="A0A3B0ZNF0"/>
<organism evidence="4">
    <name type="scientific">hydrothermal vent metagenome</name>
    <dbReference type="NCBI Taxonomy" id="652676"/>
    <lineage>
        <taxon>unclassified sequences</taxon>
        <taxon>metagenomes</taxon>
        <taxon>ecological metagenomes</taxon>
    </lineage>
</organism>
<reference evidence="4" key="1">
    <citation type="submission" date="2018-06" db="EMBL/GenBank/DDBJ databases">
        <authorList>
            <person name="Zhirakovskaya E."/>
        </authorList>
    </citation>
    <scope>NUCLEOTIDE SEQUENCE</scope>
</reference>
<dbReference type="PANTHER" id="PTHR43774">
    <property type="entry name" value="PEPTIDE METHIONINE SULFOXIDE REDUCTASE"/>
    <property type="match status" value="1"/>
</dbReference>
<sequence length="202" mass="23332">MKHKALRPLILLVLFMAMPSYSSQLSANTDQQTAIFAGGCFWCIEADFDKIAGVTETLSGYIGGHVKNPSYKQISAGNTGHTEAVQLRFDPNKVSYKQLLDVFWRNIDPTMNDRQFCDRGSQYRAEIFYQNPQQKKWAEQSKTQINKSKSFDDPIVTAITSASAFYVAEDYHQDFHTKNPLRYKFYRYNCGRDKRLQQLWGK</sequence>
<dbReference type="Gene3D" id="3.30.1060.10">
    <property type="entry name" value="Peptide methionine sulphoxide reductase MsrA"/>
    <property type="match status" value="1"/>
</dbReference>